<dbReference type="InterPro" id="IPR012340">
    <property type="entry name" value="NA-bd_OB-fold"/>
</dbReference>
<evidence type="ECO:0000256" key="6">
    <source>
        <dbReference type="HAMAP-Rule" id="MF_01595"/>
    </source>
</evidence>
<evidence type="ECO:0000259" key="8">
    <source>
        <dbReference type="PROSITE" id="PS50126"/>
    </source>
</evidence>
<comment type="cofactor">
    <cofactor evidence="6">
        <name>Mg(2+)</name>
        <dbReference type="ChEBI" id="CHEBI:18420"/>
    </cofactor>
</comment>
<evidence type="ECO:0000313" key="10">
    <source>
        <dbReference type="Proteomes" id="UP001549162"/>
    </source>
</evidence>
<proteinExistence type="inferred from homology"/>
<dbReference type="EMBL" id="JBEPMA010000001">
    <property type="protein sequence ID" value="MET3616526.1"/>
    <property type="molecule type" value="Genomic_DNA"/>
</dbReference>
<dbReference type="InterPro" id="IPR012162">
    <property type="entry name" value="PNPase"/>
</dbReference>
<dbReference type="InterPro" id="IPR004088">
    <property type="entry name" value="KH_dom_type_1"/>
</dbReference>
<dbReference type="Pfam" id="PF03726">
    <property type="entry name" value="PNPase"/>
    <property type="match status" value="1"/>
</dbReference>
<dbReference type="PROSITE" id="PS50084">
    <property type="entry name" value="KH_TYPE_1"/>
    <property type="match status" value="1"/>
</dbReference>
<keyword evidence="3 6" id="KW-0808">Transferase</keyword>
<dbReference type="PROSITE" id="PS50126">
    <property type="entry name" value="S1"/>
    <property type="match status" value="1"/>
</dbReference>
<reference evidence="9 10" key="1">
    <citation type="submission" date="2024-06" db="EMBL/GenBank/DDBJ databases">
        <title>Genomic Encyclopedia of Type Strains, Phase IV (KMG-IV): sequencing the most valuable type-strain genomes for metagenomic binning, comparative biology and taxonomic classification.</title>
        <authorList>
            <person name="Goeker M."/>
        </authorList>
    </citation>
    <scope>NUCLEOTIDE SEQUENCE [LARGE SCALE GENOMIC DNA]</scope>
    <source>
        <strain evidence="9 10">DSM 21460</strain>
    </source>
</reference>
<dbReference type="SUPFAM" id="SSF54211">
    <property type="entry name" value="Ribosomal protein S5 domain 2-like"/>
    <property type="match status" value="2"/>
</dbReference>
<dbReference type="InterPro" id="IPR020568">
    <property type="entry name" value="Ribosomal_Su5_D2-typ_SF"/>
</dbReference>
<evidence type="ECO:0000256" key="7">
    <source>
        <dbReference type="SAM" id="Coils"/>
    </source>
</evidence>
<dbReference type="InterPro" id="IPR015847">
    <property type="entry name" value="ExoRNase_PH_dom2"/>
</dbReference>
<comment type="catalytic activity">
    <reaction evidence="6">
        <text>RNA(n+1) + phosphate = RNA(n) + a ribonucleoside 5'-diphosphate</text>
        <dbReference type="Rhea" id="RHEA:22096"/>
        <dbReference type="Rhea" id="RHEA-COMP:14527"/>
        <dbReference type="Rhea" id="RHEA-COMP:17342"/>
        <dbReference type="ChEBI" id="CHEBI:43474"/>
        <dbReference type="ChEBI" id="CHEBI:57930"/>
        <dbReference type="ChEBI" id="CHEBI:140395"/>
        <dbReference type="EC" id="2.7.7.8"/>
    </reaction>
</comment>
<comment type="caution">
    <text evidence="9">The sequence shown here is derived from an EMBL/GenBank/DDBJ whole genome shotgun (WGS) entry which is preliminary data.</text>
</comment>
<feature type="coiled-coil region" evidence="7">
    <location>
        <begin position="276"/>
        <end position="310"/>
    </location>
</feature>
<keyword evidence="2 6" id="KW-0963">Cytoplasm</keyword>
<feature type="binding site" evidence="6">
    <location>
        <position position="483"/>
    </location>
    <ligand>
        <name>Mg(2+)</name>
        <dbReference type="ChEBI" id="CHEBI:18420"/>
    </ligand>
</feature>
<dbReference type="Proteomes" id="UP001549162">
    <property type="component" value="Unassembled WGS sequence"/>
</dbReference>
<dbReference type="NCBIfam" id="NF008805">
    <property type="entry name" value="PRK11824.1"/>
    <property type="match status" value="1"/>
</dbReference>
<dbReference type="NCBIfam" id="TIGR03591">
    <property type="entry name" value="polynuc_phos"/>
    <property type="match status" value="1"/>
</dbReference>
<dbReference type="Pfam" id="PF01138">
    <property type="entry name" value="RNase_PH"/>
    <property type="match status" value="2"/>
</dbReference>
<dbReference type="SMART" id="SM00322">
    <property type="entry name" value="KH"/>
    <property type="match status" value="1"/>
</dbReference>
<dbReference type="SUPFAM" id="SSF50249">
    <property type="entry name" value="Nucleic acid-binding proteins"/>
    <property type="match status" value="1"/>
</dbReference>
<dbReference type="GO" id="GO:0004654">
    <property type="term" value="F:polyribonucleotide nucleotidyltransferase activity"/>
    <property type="evidence" value="ECO:0007669"/>
    <property type="project" value="UniProtKB-EC"/>
</dbReference>
<dbReference type="InterPro" id="IPR015848">
    <property type="entry name" value="PNPase_PH_RNA-bd_bac/org-type"/>
</dbReference>
<evidence type="ECO:0000256" key="2">
    <source>
        <dbReference type="ARBA" id="ARBA00022490"/>
    </source>
</evidence>
<keyword evidence="6" id="KW-0460">Magnesium</keyword>
<dbReference type="SUPFAM" id="SSF55666">
    <property type="entry name" value="Ribonuclease PH domain 2-like"/>
    <property type="match status" value="2"/>
</dbReference>
<dbReference type="Pfam" id="PF03725">
    <property type="entry name" value="RNase_PH_C"/>
    <property type="match status" value="1"/>
</dbReference>
<feature type="domain" description="S1 motif" evidence="8">
    <location>
        <begin position="619"/>
        <end position="688"/>
    </location>
</feature>
<evidence type="ECO:0000313" key="9">
    <source>
        <dbReference type="EMBL" id="MET3616526.1"/>
    </source>
</evidence>
<dbReference type="PRINTS" id="PR00681">
    <property type="entry name" value="RIBOSOMALS1"/>
</dbReference>
<keyword evidence="5 6" id="KW-0694">RNA-binding</keyword>
<evidence type="ECO:0000256" key="4">
    <source>
        <dbReference type="ARBA" id="ARBA00022695"/>
    </source>
</evidence>
<dbReference type="CDD" id="cd11364">
    <property type="entry name" value="RNase_PH_PNPase_2"/>
    <property type="match status" value="1"/>
</dbReference>
<dbReference type="EC" id="2.7.7.8" evidence="6"/>
<dbReference type="Pfam" id="PF00013">
    <property type="entry name" value="KH_1"/>
    <property type="match status" value="1"/>
</dbReference>
<dbReference type="PIRSF" id="PIRSF005499">
    <property type="entry name" value="PNPase"/>
    <property type="match status" value="1"/>
</dbReference>
<keyword evidence="6" id="KW-0479">Metal-binding</keyword>
<evidence type="ECO:0000256" key="5">
    <source>
        <dbReference type="ARBA" id="ARBA00022884"/>
    </source>
</evidence>
<sequence>MEKVFTMQLAGSELKVTIGKVAEQANGACIVQYGETVVLVTATASSKPREGIDFFPLSVDYEEKMYAVGKIPGGFIKREGRASEKATLSARLIDRPLRPLFPEGYRNDVQVVATVLSVEQDYSPEIAAMIGSSIALSISDIPFDGPTGSVQVGMINKKYIINPNEEEKNKSDINLMLAGTKSAIMMVESGSNEVTEDEMLGAIFEGHESIKEICCFIENITEEVGKQKSSYHVFEPDQNIVSMVKNYGSDMLINAIRQKNKIERMELTENAKEDIRTHFEEEMEEFSKDIEAAIEEIEVTEVRRGILEEERRPDDRGLEEIRQLSSEVGLLPRTHGSGLFTRGQTQVLSVATLGSLAEEQTIDGLGDDKPKRYIHHYNFPGFCVGDVKPFRSPGRREIGHGALAERALLPVIPKIEDFPYTIRVVSEVLSSNGSSSQASICGSTLALMDAGVPIKAPVAGIAMGLIEEDGVIKILTDIQGLEDHFGDMDFKVAGTRDGITALQMDIKVEGIKKEILEVALQRAKTARLHILENMRNTIESPREKLSKYAPIIHIIKIDPDKIGEVIGAGGKIINKIIEQTEVKIDIDDDGKISILSNDDNKAKEAIKLIESIVKEVEIGDVYLGKVKKVVKFGAFVELKKGTEGLLHISEIAHKRTKEVTDVLNVGDNVEVKVIDIDDNNGKISLSRKALIPKVEKEDK</sequence>
<feature type="binding site" evidence="6">
    <location>
        <position position="489"/>
    </location>
    <ligand>
        <name>Mg(2+)</name>
        <dbReference type="ChEBI" id="CHEBI:18420"/>
    </ligand>
</feature>
<dbReference type="SUPFAM" id="SSF46915">
    <property type="entry name" value="Polynucleotide phosphorylase/guanosine pentaphosphate synthase (PNPase/GPSI), domain 3"/>
    <property type="match status" value="1"/>
</dbReference>
<dbReference type="InterPro" id="IPR001247">
    <property type="entry name" value="ExoRNase_PH_dom1"/>
</dbReference>
<dbReference type="InterPro" id="IPR036345">
    <property type="entry name" value="ExoRNase_PH_dom2_sf"/>
</dbReference>
<keyword evidence="4 6" id="KW-0548">Nucleotidyltransferase</keyword>
<name>A0ABV2J8D6_9FIRM</name>
<dbReference type="CDD" id="cd04472">
    <property type="entry name" value="S1_PNPase"/>
    <property type="match status" value="1"/>
</dbReference>
<dbReference type="Gene3D" id="3.30.230.70">
    <property type="entry name" value="GHMP Kinase, N-terminal domain"/>
    <property type="match status" value="2"/>
</dbReference>
<evidence type="ECO:0000256" key="1">
    <source>
        <dbReference type="ARBA" id="ARBA00007404"/>
    </source>
</evidence>
<dbReference type="InterPro" id="IPR036612">
    <property type="entry name" value="KH_dom_type_1_sf"/>
</dbReference>
<dbReference type="Gene3D" id="3.30.1370.10">
    <property type="entry name" value="K Homology domain, type 1"/>
    <property type="match status" value="1"/>
</dbReference>
<dbReference type="SUPFAM" id="SSF54791">
    <property type="entry name" value="Eukaryotic type KH-domain (KH-domain type I)"/>
    <property type="match status" value="1"/>
</dbReference>
<dbReference type="CDD" id="cd11363">
    <property type="entry name" value="RNase_PH_PNPase_1"/>
    <property type="match status" value="1"/>
</dbReference>
<dbReference type="InterPro" id="IPR035104">
    <property type="entry name" value="Ribosomal_protein_S1-like"/>
</dbReference>
<comment type="subcellular location">
    <subcellularLocation>
        <location evidence="6">Cytoplasm</location>
    </subcellularLocation>
</comment>
<keyword evidence="7" id="KW-0175">Coiled coil</keyword>
<dbReference type="CDD" id="cd02393">
    <property type="entry name" value="KH-I_PNPase"/>
    <property type="match status" value="1"/>
</dbReference>
<accession>A0ABV2J8D6</accession>
<dbReference type="InterPro" id="IPR003029">
    <property type="entry name" value="S1_domain"/>
</dbReference>
<evidence type="ECO:0000256" key="3">
    <source>
        <dbReference type="ARBA" id="ARBA00022679"/>
    </source>
</evidence>
<keyword evidence="10" id="KW-1185">Reference proteome</keyword>
<dbReference type="InterPro" id="IPR036456">
    <property type="entry name" value="PNPase_PH_RNA-bd_sf"/>
</dbReference>
<gene>
    <name evidence="6" type="primary">pnp</name>
    <name evidence="9" type="ORF">ABID14_000146</name>
</gene>
<protein>
    <recommendedName>
        <fullName evidence="6">Polyribonucleotide nucleotidyltransferase</fullName>
        <ecNumber evidence="6">2.7.7.8</ecNumber>
    </recommendedName>
    <alternativeName>
        <fullName evidence="6">Polynucleotide phosphorylase</fullName>
        <shortName evidence="6">PNPase</shortName>
    </alternativeName>
</protein>
<dbReference type="PANTHER" id="PTHR11252:SF0">
    <property type="entry name" value="POLYRIBONUCLEOTIDE NUCLEOTIDYLTRANSFERASE 1, MITOCHONDRIAL"/>
    <property type="match status" value="1"/>
</dbReference>
<comment type="similarity">
    <text evidence="1 6">Belongs to the polyribonucleotide nucleotidyltransferase family.</text>
</comment>
<dbReference type="SMART" id="SM00316">
    <property type="entry name" value="S1"/>
    <property type="match status" value="1"/>
</dbReference>
<dbReference type="Pfam" id="PF00575">
    <property type="entry name" value="S1"/>
    <property type="match status" value="1"/>
</dbReference>
<dbReference type="HAMAP" id="MF_01595">
    <property type="entry name" value="PNPase"/>
    <property type="match status" value="1"/>
</dbReference>
<dbReference type="Gene3D" id="2.40.50.140">
    <property type="entry name" value="Nucleic acid-binding proteins"/>
    <property type="match status" value="1"/>
</dbReference>
<dbReference type="RefSeq" id="WP_354366534.1">
    <property type="nucleotide sequence ID" value="NZ_JBEPMA010000001.1"/>
</dbReference>
<dbReference type="InterPro" id="IPR004087">
    <property type="entry name" value="KH_dom"/>
</dbReference>
<comment type="function">
    <text evidence="6">Involved in mRNA degradation. Catalyzes the phosphorolysis of single-stranded polyribonucleotides processively in the 3'- to 5'-direction.</text>
</comment>
<dbReference type="InterPro" id="IPR027408">
    <property type="entry name" value="PNPase/RNase_PH_dom_sf"/>
</dbReference>
<organism evidence="9 10">
    <name type="scientific">Peptoniphilus olsenii</name>
    <dbReference type="NCBI Taxonomy" id="411570"/>
    <lineage>
        <taxon>Bacteria</taxon>
        <taxon>Bacillati</taxon>
        <taxon>Bacillota</taxon>
        <taxon>Tissierellia</taxon>
        <taxon>Tissierellales</taxon>
        <taxon>Peptoniphilaceae</taxon>
        <taxon>Peptoniphilus</taxon>
    </lineage>
</organism>
<dbReference type="PANTHER" id="PTHR11252">
    <property type="entry name" value="POLYRIBONUCLEOTIDE NUCLEOTIDYLTRANSFERASE"/>
    <property type="match status" value="1"/>
</dbReference>